<proteinExistence type="predicted"/>
<protein>
    <submittedName>
        <fullName evidence="1">Uncharacterized protein</fullName>
    </submittedName>
</protein>
<dbReference type="STRING" id="363331.RM51_18835"/>
<dbReference type="AlphaFoldDB" id="A0A0B4E3H2"/>
<keyword evidence="2" id="KW-1185">Reference proteome</keyword>
<dbReference type="Proteomes" id="UP000031167">
    <property type="component" value="Unassembled WGS sequence"/>
</dbReference>
<sequence>PMSNIPAELKENEFIGIRIEELNFLIRPEYQKLLSKMLVLHPVTFSTDEEYELHKILRAIDNNTLLSKLTKREVCRKTEYFVNEQAIAKAFERYPEIIQRTKDILAQC</sequence>
<feature type="non-terminal residue" evidence="1">
    <location>
        <position position="108"/>
    </location>
</feature>
<name>A0A0B4E3H2_9FLAO</name>
<accession>A0A0B4E3H2</accession>
<comment type="caution">
    <text evidence="1">The sequence shown here is derived from an EMBL/GenBank/DDBJ whole genome shotgun (WGS) entry which is preliminary data.</text>
</comment>
<gene>
    <name evidence="1" type="ORF">RM51_18835</name>
</gene>
<dbReference type="Gene3D" id="3.20.20.140">
    <property type="entry name" value="Metal-dependent hydrolases"/>
    <property type="match status" value="1"/>
</dbReference>
<feature type="non-terminal residue" evidence="1">
    <location>
        <position position="1"/>
    </location>
</feature>
<evidence type="ECO:0000313" key="1">
    <source>
        <dbReference type="EMBL" id="KIC61138.1"/>
    </source>
</evidence>
<reference evidence="1 2" key="1">
    <citation type="submission" date="2014-12" db="EMBL/GenBank/DDBJ databases">
        <title>Genome sequencing of Chryseobacterium taiwanense TPW19.</title>
        <authorList>
            <person name="Tan P.W."/>
            <person name="Chan K.-G."/>
        </authorList>
    </citation>
    <scope>NUCLEOTIDE SEQUENCE [LARGE SCALE GENOMIC DNA]</scope>
    <source>
        <strain evidence="1 2">TPW19</strain>
    </source>
</reference>
<organism evidence="1 2">
    <name type="scientific">Chryseobacterium taiwanense</name>
    <dbReference type="NCBI Taxonomy" id="363331"/>
    <lineage>
        <taxon>Bacteria</taxon>
        <taxon>Pseudomonadati</taxon>
        <taxon>Bacteroidota</taxon>
        <taxon>Flavobacteriia</taxon>
        <taxon>Flavobacteriales</taxon>
        <taxon>Weeksellaceae</taxon>
        <taxon>Chryseobacterium group</taxon>
        <taxon>Chryseobacterium</taxon>
    </lineage>
</organism>
<dbReference type="EMBL" id="JWTA01000029">
    <property type="protein sequence ID" value="KIC61138.1"/>
    <property type="molecule type" value="Genomic_DNA"/>
</dbReference>
<evidence type="ECO:0000313" key="2">
    <source>
        <dbReference type="Proteomes" id="UP000031167"/>
    </source>
</evidence>